<evidence type="ECO:0000256" key="5">
    <source>
        <dbReference type="ARBA" id="ARBA00022847"/>
    </source>
</evidence>
<keyword evidence="9" id="KW-0406">Ion transport</keyword>
<organism evidence="15 16">
    <name type="scientific">Clunio marinus</name>
    <dbReference type="NCBI Taxonomy" id="568069"/>
    <lineage>
        <taxon>Eukaryota</taxon>
        <taxon>Metazoa</taxon>
        <taxon>Ecdysozoa</taxon>
        <taxon>Arthropoda</taxon>
        <taxon>Hexapoda</taxon>
        <taxon>Insecta</taxon>
        <taxon>Pterygota</taxon>
        <taxon>Neoptera</taxon>
        <taxon>Endopterygota</taxon>
        <taxon>Diptera</taxon>
        <taxon>Nematocera</taxon>
        <taxon>Chironomoidea</taxon>
        <taxon>Chironomidae</taxon>
        <taxon>Clunio</taxon>
    </lineage>
</organism>
<dbReference type="GO" id="GO:0016020">
    <property type="term" value="C:membrane"/>
    <property type="evidence" value="ECO:0007669"/>
    <property type="project" value="UniProtKB-SubCell"/>
</dbReference>
<keyword evidence="7" id="KW-0915">Sodium</keyword>
<dbReference type="GO" id="GO:0006820">
    <property type="term" value="P:monoatomic anion transport"/>
    <property type="evidence" value="ECO:0007669"/>
    <property type="project" value="TreeGrafter"/>
</dbReference>
<feature type="domain" description="Major facilitator superfamily (MFS) profile" evidence="14">
    <location>
        <begin position="39"/>
        <end position="485"/>
    </location>
</feature>
<keyword evidence="3" id="KW-0813">Transport</keyword>
<feature type="transmembrane region" description="Helical" evidence="13">
    <location>
        <begin position="45"/>
        <end position="69"/>
    </location>
</feature>
<evidence type="ECO:0000256" key="13">
    <source>
        <dbReference type="SAM" id="Phobius"/>
    </source>
</evidence>
<gene>
    <name evidence="15" type="ORF">CLUMA_CG002510</name>
</gene>
<keyword evidence="4 13" id="KW-0812">Transmembrane</keyword>
<evidence type="ECO:0000256" key="6">
    <source>
        <dbReference type="ARBA" id="ARBA00022989"/>
    </source>
</evidence>
<dbReference type="SUPFAM" id="SSF103473">
    <property type="entry name" value="MFS general substrate transporter"/>
    <property type="match status" value="1"/>
</dbReference>
<feature type="transmembrane region" description="Helical" evidence="13">
    <location>
        <begin position="331"/>
        <end position="355"/>
    </location>
</feature>
<dbReference type="PANTHER" id="PTHR11662:SF247">
    <property type="entry name" value="MAJOR FACILITATOR SUPERFAMILY (MFS) PROFILE DOMAIN-CONTAINING PROTEIN-RELATED"/>
    <property type="match status" value="1"/>
</dbReference>
<evidence type="ECO:0000256" key="7">
    <source>
        <dbReference type="ARBA" id="ARBA00023053"/>
    </source>
</evidence>
<comment type="function">
    <text evidence="10">May be an inorganic phosphate cotransporter.</text>
</comment>
<feature type="compositionally biased region" description="Polar residues" evidence="12">
    <location>
        <begin position="501"/>
        <end position="515"/>
    </location>
</feature>
<dbReference type="GO" id="GO:0015293">
    <property type="term" value="F:symporter activity"/>
    <property type="evidence" value="ECO:0007669"/>
    <property type="project" value="UniProtKB-KW"/>
</dbReference>
<dbReference type="InterPro" id="IPR036259">
    <property type="entry name" value="MFS_trans_sf"/>
</dbReference>
<protein>
    <recommendedName>
        <fullName evidence="11">Putative inorganic phosphate cotransporter</fullName>
    </recommendedName>
</protein>
<comment type="subcellular location">
    <subcellularLocation>
        <location evidence="1">Membrane</location>
        <topology evidence="1">Multi-pass membrane protein</topology>
    </subcellularLocation>
</comment>
<dbReference type="OrthoDB" id="2985014at2759"/>
<dbReference type="InterPro" id="IPR020846">
    <property type="entry name" value="MFS_dom"/>
</dbReference>
<feature type="transmembrane region" description="Helical" evidence="13">
    <location>
        <begin position="164"/>
        <end position="187"/>
    </location>
</feature>
<evidence type="ECO:0000256" key="8">
    <source>
        <dbReference type="ARBA" id="ARBA00023136"/>
    </source>
</evidence>
<dbReference type="InterPro" id="IPR011701">
    <property type="entry name" value="MFS"/>
</dbReference>
<reference evidence="15 16" key="1">
    <citation type="submission" date="2015-04" db="EMBL/GenBank/DDBJ databases">
        <authorList>
            <person name="Syromyatnikov M.Y."/>
            <person name="Popov V.N."/>
        </authorList>
    </citation>
    <scope>NUCLEOTIDE SEQUENCE [LARGE SCALE GENOMIC DNA]</scope>
</reference>
<keyword evidence="6 13" id="KW-1133">Transmembrane helix</keyword>
<evidence type="ECO:0000256" key="9">
    <source>
        <dbReference type="ARBA" id="ARBA00023201"/>
    </source>
</evidence>
<feature type="region of interest" description="Disordered" evidence="12">
    <location>
        <begin position="490"/>
        <end position="515"/>
    </location>
</feature>
<feature type="transmembrane region" description="Helical" evidence="13">
    <location>
        <begin position="137"/>
        <end position="158"/>
    </location>
</feature>
<evidence type="ECO:0000256" key="4">
    <source>
        <dbReference type="ARBA" id="ARBA00022692"/>
    </source>
</evidence>
<keyword evidence="8 13" id="KW-0472">Membrane</keyword>
<keyword evidence="5" id="KW-0769">Symport</keyword>
<keyword evidence="16" id="KW-1185">Reference proteome</keyword>
<feature type="transmembrane region" description="Helical" evidence="13">
    <location>
        <begin position="293"/>
        <end position="311"/>
    </location>
</feature>
<dbReference type="Pfam" id="PF07690">
    <property type="entry name" value="MFS_1"/>
    <property type="match status" value="1"/>
</dbReference>
<dbReference type="STRING" id="568069.A0A1J1HM50"/>
<dbReference type="EMBL" id="CVRI01000010">
    <property type="protein sequence ID" value="CRK89117.1"/>
    <property type="molecule type" value="Genomic_DNA"/>
</dbReference>
<evidence type="ECO:0000259" key="14">
    <source>
        <dbReference type="PROSITE" id="PS50850"/>
    </source>
</evidence>
<dbReference type="Gene3D" id="1.20.1250.20">
    <property type="entry name" value="MFS general substrate transporter like domains"/>
    <property type="match status" value="2"/>
</dbReference>
<sequence length="515" mass="57534">MVSSQNNDHRNGHVLVESQQTRLNSDNEAHHPTPKGFGTRHYVTFMLFLGMANAYIMRTNMSVAIVAMVNHTAIHPDPEIFDNECPDTDYGNHSEHQQNGEFEWTTSKQGWILSSFFYGYVLTQIPFGILAKKYGSLGFLGWGMFINSVFGFLVPISAHWGVGWLIIVRFIQGLGEGPIVPCTHALLAKWIPPQERSRMGAIVYAGAQFGTIISMPISGLLAEHSWPSIFYVFGFIGVVWSLAFLWTVYEDPTSNPKMKIEEKKYINQALWGNGTTDKSPTIPWKSIAKSMPFYAILFAHMAQNYGYEFLMTELPTYMKQVLRFSIKENGFLSSVPYLGMWIASILLSMIADWLISTEKASITVTRKIFNVIGQFGPAICLAAVSFTGCNRVLTVFLLTVGISLNGGIYSGFKINHLDISPRFAGILMAISNCSANLAGLLAPITAGYLIDGNPTIAQWQIVFFIASAVYVICATFYIFFGSGERQEWDNPDNDHLHKNESVPNETNRMLQTDKN</sequence>
<dbReference type="FunFam" id="1.20.1250.20:FF:000144">
    <property type="entry name" value="Picot, isoform B"/>
    <property type="match status" value="1"/>
</dbReference>
<evidence type="ECO:0000256" key="3">
    <source>
        <dbReference type="ARBA" id="ARBA00022448"/>
    </source>
</evidence>
<dbReference type="GO" id="GO:0006814">
    <property type="term" value="P:sodium ion transport"/>
    <property type="evidence" value="ECO:0007669"/>
    <property type="project" value="UniProtKB-KW"/>
</dbReference>
<feature type="transmembrane region" description="Helical" evidence="13">
    <location>
        <begin position="199"/>
        <end position="222"/>
    </location>
</feature>
<evidence type="ECO:0000256" key="11">
    <source>
        <dbReference type="ARBA" id="ARBA00068450"/>
    </source>
</evidence>
<dbReference type="AlphaFoldDB" id="A0A1J1HM50"/>
<feature type="transmembrane region" description="Helical" evidence="13">
    <location>
        <begin position="228"/>
        <end position="249"/>
    </location>
</feature>
<feature type="transmembrane region" description="Helical" evidence="13">
    <location>
        <begin position="392"/>
        <end position="412"/>
    </location>
</feature>
<feature type="compositionally biased region" description="Basic and acidic residues" evidence="12">
    <location>
        <begin position="490"/>
        <end position="500"/>
    </location>
</feature>
<dbReference type="Proteomes" id="UP000183832">
    <property type="component" value="Unassembled WGS sequence"/>
</dbReference>
<dbReference type="PROSITE" id="PS50850">
    <property type="entry name" value="MFS"/>
    <property type="match status" value="1"/>
</dbReference>
<proteinExistence type="inferred from homology"/>
<evidence type="ECO:0000256" key="10">
    <source>
        <dbReference type="ARBA" id="ARBA00054632"/>
    </source>
</evidence>
<dbReference type="CDD" id="cd17318">
    <property type="entry name" value="MFS_SLC17"/>
    <property type="match status" value="1"/>
</dbReference>
<name>A0A1J1HM50_9DIPT</name>
<evidence type="ECO:0000256" key="1">
    <source>
        <dbReference type="ARBA" id="ARBA00004141"/>
    </source>
</evidence>
<evidence type="ECO:0000256" key="2">
    <source>
        <dbReference type="ARBA" id="ARBA00008586"/>
    </source>
</evidence>
<evidence type="ECO:0000256" key="12">
    <source>
        <dbReference type="SAM" id="MobiDB-lite"/>
    </source>
</evidence>
<feature type="transmembrane region" description="Helical" evidence="13">
    <location>
        <begin position="456"/>
        <end position="480"/>
    </location>
</feature>
<dbReference type="InterPro" id="IPR050382">
    <property type="entry name" value="MFS_Na/Anion_cotransporter"/>
</dbReference>
<feature type="transmembrane region" description="Helical" evidence="13">
    <location>
        <begin position="367"/>
        <end position="386"/>
    </location>
</feature>
<dbReference type="PANTHER" id="PTHR11662">
    <property type="entry name" value="SOLUTE CARRIER FAMILY 17"/>
    <property type="match status" value="1"/>
</dbReference>
<evidence type="ECO:0000313" key="16">
    <source>
        <dbReference type="Proteomes" id="UP000183832"/>
    </source>
</evidence>
<keyword evidence="9" id="KW-0739">Sodium transport</keyword>
<feature type="transmembrane region" description="Helical" evidence="13">
    <location>
        <begin position="424"/>
        <end position="450"/>
    </location>
</feature>
<comment type="similarity">
    <text evidence="2">Belongs to the major facilitator superfamily. Sodium/anion cotransporter family.</text>
</comment>
<evidence type="ECO:0000313" key="15">
    <source>
        <dbReference type="EMBL" id="CRK89117.1"/>
    </source>
</evidence>
<feature type="transmembrane region" description="Helical" evidence="13">
    <location>
        <begin position="111"/>
        <end position="130"/>
    </location>
</feature>
<accession>A0A1J1HM50</accession>
<dbReference type="FunFam" id="1.20.1250.20:FF:000003">
    <property type="entry name" value="Solute carrier family 17 member 3"/>
    <property type="match status" value="1"/>
</dbReference>